<dbReference type="InterPro" id="IPR036424">
    <property type="entry name" value="UPP_synth-like_sf"/>
</dbReference>
<dbReference type="PANTHER" id="PTHR10291">
    <property type="entry name" value="DEHYDRODOLICHYL DIPHOSPHATE SYNTHASE FAMILY MEMBER"/>
    <property type="match status" value="1"/>
</dbReference>
<dbReference type="PANTHER" id="PTHR10291:SF0">
    <property type="entry name" value="DEHYDRODOLICHYL DIPHOSPHATE SYNTHASE 2"/>
    <property type="match status" value="1"/>
</dbReference>
<dbReference type="Gene3D" id="3.40.1180.10">
    <property type="entry name" value="Decaprenyl diphosphate synthase-like"/>
    <property type="match status" value="1"/>
</dbReference>
<feature type="active site" evidence="2">
    <location>
        <position position="12"/>
    </location>
</feature>
<dbReference type="InterPro" id="IPR018520">
    <property type="entry name" value="UPP_synth-like_CS"/>
</dbReference>
<dbReference type="HAMAP" id="MF_01139">
    <property type="entry name" value="ISPT"/>
    <property type="match status" value="1"/>
</dbReference>
<feature type="binding site" evidence="2">
    <location>
        <position position="17"/>
    </location>
    <ligand>
        <name>substrate</name>
    </ligand>
</feature>
<dbReference type="NCBIfam" id="NF011405">
    <property type="entry name" value="PRK14830.1"/>
    <property type="match status" value="1"/>
</dbReference>
<comment type="similarity">
    <text evidence="2">Belongs to the UPP synthase family.</text>
</comment>
<evidence type="ECO:0000256" key="1">
    <source>
        <dbReference type="ARBA" id="ARBA00022679"/>
    </source>
</evidence>
<comment type="function">
    <text evidence="2">Catalyzes the condensation of isopentenyl diphosphate (IPP) with allylic pyrophosphates generating different type of terpenoids.</text>
</comment>
<dbReference type="GO" id="GO:0000287">
    <property type="term" value="F:magnesium ion binding"/>
    <property type="evidence" value="ECO:0007669"/>
    <property type="project" value="UniProtKB-UniRule"/>
</dbReference>
<feature type="binding site" evidence="2">
    <location>
        <position position="12"/>
    </location>
    <ligand>
        <name>Mg(2+)</name>
        <dbReference type="ChEBI" id="CHEBI:18420"/>
    </ligand>
</feature>
<sequence length="233" mass="27350">MDKIRHVAIIMDGNGRWAKRQNKMRTQGHYQGSENVRNIAIAANDDGIEVLTLFAFSTENWKRPEEEVNYLMKLPAVFFQKFLKELMEKNIRIQMIGQMEGIPKETAKLFQKAIEDTKNNTGMILCFAMNYGSQREILLAAKAFAQDVQSGKQTLDIDEKDFEQYLMTKDYPPIDFLIRTSGEYRISNFLLWQIAYSELIFVDETWPEFTPEEFNRCLDDFKQRDRRFGGLKK</sequence>
<dbReference type="CDD" id="cd00475">
    <property type="entry name" value="Cis_IPPS"/>
    <property type="match status" value="1"/>
</dbReference>
<dbReference type="Proteomes" id="UP000243297">
    <property type="component" value="Unassembled WGS sequence"/>
</dbReference>
<proteinExistence type="inferred from homology"/>
<feature type="binding site" evidence="2">
    <location>
        <position position="63"/>
    </location>
    <ligand>
        <name>substrate</name>
    </ligand>
</feature>
<dbReference type="OrthoDB" id="4191603at2"/>
<comment type="subunit">
    <text evidence="2">Homodimer.</text>
</comment>
<accession>A0A1T4P1R5</accession>
<feature type="binding site" evidence="2">
    <location>
        <begin position="13"/>
        <end position="16"/>
    </location>
    <ligand>
        <name>substrate</name>
    </ligand>
</feature>
<keyword evidence="1 2" id="KW-0808">Transferase</keyword>
<feature type="binding site" evidence="2">
    <location>
        <position position="29"/>
    </location>
    <ligand>
        <name>substrate</name>
    </ligand>
</feature>
<feature type="binding site" evidence="2">
    <location>
        <begin position="185"/>
        <end position="187"/>
    </location>
    <ligand>
        <name>substrate</name>
    </ligand>
</feature>
<feature type="binding site" evidence="2">
    <location>
        <position position="198"/>
    </location>
    <ligand>
        <name>Mg(2+)</name>
        <dbReference type="ChEBI" id="CHEBI:18420"/>
    </ligand>
</feature>
<dbReference type="GO" id="GO:0045547">
    <property type="term" value="F:ditrans,polycis-polyprenyl diphosphate synthase [(2E,6E)-farnesyl diphosphate specific] activity"/>
    <property type="evidence" value="ECO:0007669"/>
    <property type="project" value="TreeGrafter"/>
</dbReference>
<dbReference type="Pfam" id="PF01255">
    <property type="entry name" value="Prenyltransf"/>
    <property type="match status" value="1"/>
</dbReference>
<evidence type="ECO:0000313" key="4">
    <source>
        <dbReference type="Proteomes" id="UP000243297"/>
    </source>
</evidence>
<protein>
    <recommendedName>
        <fullName evidence="2">Isoprenyl transferase</fullName>
        <ecNumber evidence="2">2.5.1.-</ecNumber>
    </recommendedName>
</protein>
<dbReference type="STRING" id="118967.SAMN02745191_1830"/>
<feature type="binding site" evidence="2">
    <location>
        <position position="61"/>
    </location>
    <ligand>
        <name>substrate</name>
    </ligand>
</feature>
<feature type="active site" description="Proton acceptor" evidence="2">
    <location>
        <position position="60"/>
    </location>
</feature>
<dbReference type="AlphaFoldDB" id="A0A1T4P1R5"/>
<evidence type="ECO:0000256" key="2">
    <source>
        <dbReference type="HAMAP-Rule" id="MF_01139"/>
    </source>
</evidence>
<dbReference type="InterPro" id="IPR001441">
    <property type="entry name" value="UPP_synth-like"/>
</dbReference>
<dbReference type="SUPFAM" id="SSF64005">
    <property type="entry name" value="Undecaprenyl diphosphate synthase"/>
    <property type="match status" value="1"/>
</dbReference>
<feature type="binding site" evidence="2">
    <location>
        <position position="179"/>
    </location>
    <ligand>
        <name>substrate</name>
    </ligand>
</feature>
<dbReference type="PROSITE" id="PS01066">
    <property type="entry name" value="UPP_SYNTHASE"/>
    <property type="match status" value="1"/>
</dbReference>
<name>A0A1T4P1R5_9FIRM</name>
<keyword evidence="4" id="KW-1185">Reference proteome</keyword>
<evidence type="ECO:0000313" key="3">
    <source>
        <dbReference type="EMBL" id="SJZ85216.1"/>
    </source>
</evidence>
<dbReference type="NCBIfam" id="TIGR00055">
    <property type="entry name" value="uppS"/>
    <property type="match status" value="1"/>
</dbReference>
<feature type="binding site" evidence="2">
    <location>
        <position position="25"/>
    </location>
    <ligand>
        <name>substrate</name>
    </ligand>
</feature>
<feature type="binding site" evidence="2">
    <location>
        <begin position="57"/>
        <end position="59"/>
    </location>
    <ligand>
        <name>substrate</name>
    </ligand>
</feature>
<dbReference type="FunFam" id="3.40.1180.10:FF:000001">
    <property type="entry name" value="(2E,6E)-farnesyl-diphosphate-specific ditrans,polycis-undecaprenyl-diphosphate synthase"/>
    <property type="match status" value="1"/>
</dbReference>
<dbReference type="RefSeq" id="WP_078712236.1">
    <property type="nucleotide sequence ID" value="NZ_FUWY01000005.1"/>
</dbReference>
<reference evidence="4" key="1">
    <citation type="submission" date="2017-02" db="EMBL/GenBank/DDBJ databases">
        <authorList>
            <person name="Varghese N."/>
            <person name="Submissions S."/>
        </authorList>
    </citation>
    <scope>NUCLEOTIDE SEQUENCE [LARGE SCALE GENOMIC DNA]</scope>
    <source>
        <strain evidence="4">ATCC 25662</strain>
    </source>
</reference>
<dbReference type="GO" id="GO:0016094">
    <property type="term" value="P:polyprenol biosynthetic process"/>
    <property type="evidence" value="ECO:0007669"/>
    <property type="project" value="TreeGrafter"/>
</dbReference>
<dbReference type="EMBL" id="FUWY01000005">
    <property type="protein sequence ID" value="SJZ85216.1"/>
    <property type="molecule type" value="Genomic_DNA"/>
</dbReference>
<keyword evidence="2" id="KW-0479">Metal-binding</keyword>
<comment type="cofactor">
    <cofactor evidence="2">
        <name>Mg(2+)</name>
        <dbReference type="ChEBI" id="CHEBI:18420"/>
    </cofactor>
    <text evidence="2">Binds 2 magnesium ions per subunit.</text>
</comment>
<keyword evidence="2" id="KW-0460">Magnesium</keyword>
<dbReference type="EC" id="2.5.1.-" evidence="2"/>
<organism evidence="3 4">
    <name type="scientific">Anaerorhabdus furcosa</name>
    <dbReference type="NCBI Taxonomy" id="118967"/>
    <lineage>
        <taxon>Bacteria</taxon>
        <taxon>Bacillati</taxon>
        <taxon>Bacillota</taxon>
        <taxon>Erysipelotrichia</taxon>
        <taxon>Erysipelotrichales</taxon>
        <taxon>Erysipelotrichaceae</taxon>
        <taxon>Anaerorhabdus</taxon>
    </lineage>
</organism>
<gene>
    <name evidence="3" type="ORF">SAMN02745191_1830</name>
</gene>